<dbReference type="AlphaFoldDB" id="A0A1Y1WX13"/>
<dbReference type="InterPro" id="IPR012404">
    <property type="entry name" value="UCP036436"/>
</dbReference>
<gene>
    <name evidence="6" type="ORF">BCR32DRAFT_295442</name>
</gene>
<dbReference type="EMBL" id="MCFG01000236">
    <property type="protein sequence ID" value="ORX77746.1"/>
    <property type="molecule type" value="Genomic_DNA"/>
</dbReference>
<dbReference type="InterPro" id="IPR007271">
    <property type="entry name" value="Nuc_sug_transpt"/>
</dbReference>
<comment type="subcellular location">
    <subcellularLocation>
        <location evidence="1">Membrane</location>
        <topology evidence="1">Multi-pass membrane protein</topology>
    </subcellularLocation>
</comment>
<reference evidence="6 7" key="1">
    <citation type="submission" date="2016-08" db="EMBL/GenBank/DDBJ databases">
        <title>A Parts List for Fungal Cellulosomes Revealed by Comparative Genomics.</title>
        <authorList>
            <consortium name="DOE Joint Genome Institute"/>
            <person name="Haitjema C.H."/>
            <person name="Gilmore S.P."/>
            <person name="Henske J.K."/>
            <person name="Solomon K.V."/>
            <person name="De Groot R."/>
            <person name="Kuo A."/>
            <person name="Mondo S.J."/>
            <person name="Salamov A.A."/>
            <person name="Labutti K."/>
            <person name="Zhao Z."/>
            <person name="Chiniquy J."/>
            <person name="Barry K."/>
            <person name="Brewer H.M."/>
            <person name="Purvine S.O."/>
            <person name="Wright A.T."/>
            <person name="Boxma B."/>
            <person name="Van Alen T."/>
            <person name="Hackstein J.H."/>
            <person name="Baker S.E."/>
            <person name="Grigoriev I.V."/>
            <person name="O'Malley M.A."/>
        </authorList>
    </citation>
    <scope>NUCLEOTIDE SEQUENCE [LARGE SCALE GENOMIC DNA]</scope>
    <source>
        <strain evidence="6 7">S4</strain>
    </source>
</reference>
<dbReference type="Pfam" id="PF04142">
    <property type="entry name" value="Nuc_sug_transp"/>
    <property type="match status" value="1"/>
</dbReference>
<evidence type="ECO:0000256" key="4">
    <source>
        <dbReference type="ARBA" id="ARBA00023136"/>
    </source>
</evidence>
<feature type="transmembrane region" description="Helical" evidence="5">
    <location>
        <begin position="136"/>
        <end position="153"/>
    </location>
</feature>
<dbReference type="PANTHER" id="PTHR13146">
    <property type="match status" value="1"/>
</dbReference>
<name>A0A1Y1WX13_9FUNG</name>
<dbReference type="GO" id="GO:0015165">
    <property type="term" value="F:pyrimidine nucleotide-sugar transmembrane transporter activity"/>
    <property type="evidence" value="ECO:0007669"/>
    <property type="project" value="InterPro"/>
</dbReference>
<dbReference type="PANTHER" id="PTHR13146:SF0">
    <property type="entry name" value="SOLUTE CARRIER FAMILY 35 MEMBER F6"/>
    <property type="match status" value="1"/>
</dbReference>
<keyword evidence="2 5" id="KW-0812">Transmembrane</keyword>
<protein>
    <recommendedName>
        <fullName evidence="8">Integral membrane protein</fullName>
    </recommendedName>
</protein>
<dbReference type="GO" id="GO:0000139">
    <property type="term" value="C:Golgi membrane"/>
    <property type="evidence" value="ECO:0007669"/>
    <property type="project" value="InterPro"/>
</dbReference>
<feature type="transmembrane region" description="Helical" evidence="5">
    <location>
        <begin position="7"/>
        <end position="27"/>
    </location>
</feature>
<evidence type="ECO:0000256" key="3">
    <source>
        <dbReference type="ARBA" id="ARBA00022989"/>
    </source>
</evidence>
<accession>A0A1Y1WX13</accession>
<keyword evidence="7" id="KW-1185">Reference proteome</keyword>
<feature type="transmembrane region" description="Helical" evidence="5">
    <location>
        <begin position="302"/>
        <end position="323"/>
    </location>
</feature>
<feature type="transmembrane region" description="Helical" evidence="5">
    <location>
        <begin position="162"/>
        <end position="182"/>
    </location>
</feature>
<comment type="caution">
    <text evidence="6">The sequence shown here is derived from an EMBL/GenBank/DDBJ whole genome shotgun (WGS) entry which is preliminary data.</text>
</comment>
<feature type="transmembrane region" description="Helical" evidence="5">
    <location>
        <begin position="335"/>
        <end position="354"/>
    </location>
</feature>
<dbReference type="OrthoDB" id="29773at2759"/>
<feature type="transmembrane region" description="Helical" evidence="5">
    <location>
        <begin position="219"/>
        <end position="241"/>
    </location>
</feature>
<evidence type="ECO:0000256" key="5">
    <source>
        <dbReference type="SAM" id="Phobius"/>
    </source>
</evidence>
<evidence type="ECO:0008006" key="8">
    <source>
        <dbReference type="Google" id="ProtNLM"/>
    </source>
</evidence>
<reference evidence="6 7" key="2">
    <citation type="submission" date="2016-08" db="EMBL/GenBank/DDBJ databases">
        <title>Pervasive Adenine N6-methylation of Active Genes in Fungi.</title>
        <authorList>
            <consortium name="DOE Joint Genome Institute"/>
            <person name="Mondo S.J."/>
            <person name="Dannebaum R.O."/>
            <person name="Kuo R.C."/>
            <person name="Labutti K."/>
            <person name="Haridas S."/>
            <person name="Kuo A."/>
            <person name="Salamov A."/>
            <person name="Ahrendt S.R."/>
            <person name="Lipzen A."/>
            <person name="Sullivan W."/>
            <person name="Andreopoulos W.B."/>
            <person name="Clum A."/>
            <person name="Lindquist E."/>
            <person name="Daum C."/>
            <person name="Ramamoorthy G.K."/>
            <person name="Gryganskyi A."/>
            <person name="Culley D."/>
            <person name="Magnuson J.K."/>
            <person name="James T.Y."/>
            <person name="O'Malley M.A."/>
            <person name="Stajich J.E."/>
            <person name="Spatafora J.W."/>
            <person name="Visel A."/>
            <person name="Grigoriev I.V."/>
        </authorList>
    </citation>
    <scope>NUCLEOTIDE SEQUENCE [LARGE SCALE GENOMIC DNA]</scope>
    <source>
        <strain evidence="6 7">S4</strain>
    </source>
</reference>
<dbReference type="Proteomes" id="UP000193944">
    <property type="component" value="Unassembled WGS sequence"/>
</dbReference>
<feature type="transmembrane region" description="Helical" evidence="5">
    <location>
        <begin position="360"/>
        <end position="379"/>
    </location>
</feature>
<feature type="transmembrane region" description="Helical" evidence="5">
    <location>
        <begin position="262"/>
        <end position="282"/>
    </location>
</feature>
<keyword evidence="3 5" id="KW-1133">Transmembrane helix</keyword>
<evidence type="ECO:0000313" key="7">
    <source>
        <dbReference type="Proteomes" id="UP000193944"/>
    </source>
</evidence>
<evidence type="ECO:0000256" key="2">
    <source>
        <dbReference type="ARBA" id="ARBA00022692"/>
    </source>
</evidence>
<dbReference type="PIRSF" id="PIRSF036436">
    <property type="entry name" value="UCP036436"/>
    <property type="match status" value="1"/>
</dbReference>
<sequence>MPTPGYTIFLVSGMLITGACNTLLIKMQDQQCVKNCDTDNPKYFEQPVIQTMCMFMGEVLCLLVSLGVQFYKKRKLTRDDLDLHPDDERLITNSNNKPHLRGVATLVLWIPALLDICGTTLMNVGLIYIVASVYQMLRGAVVIFTGIFSVLILKRKLSKNQWISLFLVMLGVFIVGASNIIAKPEIEVETNNSTSTDNGTIVGNENGGEADDDGESVTALNILGIAMVIGGQIFAALQFIMEEKVMSRWRVGPLKTVGLEGSFGLFTVIAASPFLYLFIGRYDQDGFFNVLEGVNQVLTTGYPLLLSTIGSVFSIGCFNWFGLSITNAISATSRTTIDTCRTILIWFISLSFGWESFNWYQVAGFLVLIYGTFIFNNIITFSCRFVKPGDRNVNENSSLISNRSPNIIKDDNCDNNYDIKEDIYESI</sequence>
<keyword evidence="4 5" id="KW-0472">Membrane</keyword>
<organism evidence="6 7">
    <name type="scientific">Anaeromyces robustus</name>
    <dbReference type="NCBI Taxonomy" id="1754192"/>
    <lineage>
        <taxon>Eukaryota</taxon>
        <taxon>Fungi</taxon>
        <taxon>Fungi incertae sedis</taxon>
        <taxon>Chytridiomycota</taxon>
        <taxon>Chytridiomycota incertae sedis</taxon>
        <taxon>Neocallimastigomycetes</taxon>
        <taxon>Neocallimastigales</taxon>
        <taxon>Neocallimastigaceae</taxon>
        <taxon>Anaeromyces</taxon>
    </lineage>
</organism>
<dbReference type="SUPFAM" id="SSF103481">
    <property type="entry name" value="Multidrug resistance efflux transporter EmrE"/>
    <property type="match status" value="1"/>
</dbReference>
<feature type="transmembrane region" description="Helical" evidence="5">
    <location>
        <begin position="47"/>
        <end position="68"/>
    </location>
</feature>
<feature type="transmembrane region" description="Helical" evidence="5">
    <location>
        <begin position="106"/>
        <end position="130"/>
    </location>
</feature>
<evidence type="ECO:0000256" key="1">
    <source>
        <dbReference type="ARBA" id="ARBA00004141"/>
    </source>
</evidence>
<dbReference type="STRING" id="1754192.A0A1Y1WX13"/>
<dbReference type="InterPro" id="IPR037185">
    <property type="entry name" value="EmrE-like"/>
</dbReference>
<evidence type="ECO:0000313" key="6">
    <source>
        <dbReference type="EMBL" id="ORX77746.1"/>
    </source>
</evidence>
<proteinExistence type="predicted"/>